<dbReference type="Gramene" id="AET1Gv20954200.1">
    <property type="protein sequence ID" value="AET1Gv20954200.1"/>
    <property type="gene ID" value="AET1Gv20954200"/>
</dbReference>
<feature type="region of interest" description="Disordered" evidence="1">
    <location>
        <begin position="15"/>
        <end position="99"/>
    </location>
</feature>
<dbReference type="Proteomes" id="UP000015105">
    <property type="component" value="Chromosome 1D"/>
</dbReference>
<dbReference type="EnsemblPlants" id="AET1Gv20954200.1">
    <property type="protein sequence ID" value="AET1Gv20954200.1"/>
    <property type="gene ID" value="AET1Gv20954200"/>
</dbReference>
<protein>
    <submittedName>
        <fullName evidence="2">Uncharacterized protein</fullName>
    </submittedName>
</protein>
<dbReference type="AlphaFoldDB" id="A0A452ZWZ4"/>
<feature type="compositionally biased region" description="Pro residues" evidence="1">
    <location>
        <begin position="88"/>
        <end position="99"/>
    </location>
</feature>
<keyword evidence="3" id="KW-1185">Reference proteome</keyword>
<sequence length="99" mass="10752">RPSPWLHHITLPCRWPLPSLSPPASTHLVGTEHRPSSQESTHTHRSPSIDHGSRPGPGGRRRRRRREEDGPLLLLGPAPAVGAAAPAGPGPRPVPVWYL</sequence>
<evidence type="ECO:0000313" key="3">
    <source>
        <dbReference type="Proteomes" id="UP000015105"/>
    </source>
</evidence>
<evidence type="ECO:0000256" key="1">
    <source>
        <dbReference type="SAM" id="MobiDB-lite"/>
    </source>
</evidence>
<evidence type="ECO:0000313" key="2">
    <source>
        <dbReference type="EnsemblPlants" id="AET1Gv20954200.1"/>
    </source>
</evidence>
<feature type="compositionally biased region" description="Low complexity" evidence="1">
    <location>
        <begin position="71"/>
        <end position="87"/>
    </location>
</feature>
<proteinExistence type="predicted"/>
<reference evidence="2" key="5">
    <citation type="journal article" date="2021" name="G3 (Bethesda)">
        <title>Aegilops tauschii genome assembly Aet v5.0 features greater sequence contiguity and improved annotation.</title>
        <authorList>
            <person name="Wang L."/>
            <person name="Zhu T."/>
            <person name="Rodriguez J.C."/>
            <person name="Deal K.R."/>
            <person name="Dubcovsky J."/>
            <person name="McGuire P.E."/>
            <person name="Lux T."/>
            <person name="Spannagl M."/>
            <person name="Mayer K.F.X."/>
            <person name="Baldrich P."/>
            <person name="Meyers B.C."/>
            <person name="Huo N."/>
            <person name="Gu Y.Q."/>
            <person name="Zhou H."/>
            <person name="Devos K.M."/>
            <person name="Bennetzen J.L."/>
            <person name="Unver T."/>
            <person name="Budak H."/>
            <person name="Gulick P.J."/>
            <person name="Galiba G."/>
            <person name="Kalapos B."/>
            <person name="Nelson D.R."/>
            <person name="Li P."/>
            <person name="You F.M."/>
            <person name="Luo M.C."/>
            <person name="Dvorak J."/>
        </authorList>
    </citation>
    <scope>NUCLEOTIDE SEQUENCE [LARGE SCALE GENOMIC DNA]</scope>
    <source>
        <strain evidence="2">cv. AL8/78</strain>
    </source>
</reference>
<organism evidence="2 3">
    <name type="scientific">Aegilops tauschii subsp. strangulata</name>
    <name type="common">Goatgrass</name>
    <dbReference type="NCBI Taxonomy" id="200361"/>
    <lineage>
        <taxon>Eukaryota</taxon>
        <taxon>Viridiplantae</taxon>
        <taxon>Streptophyta</taxon>
        <taxon>Embryophyta</taxon>
        <taxon>Tracheophyta</taxon>
        <taxon>Spermatophyta</taxon>
        <taxon>Magnoliopsida</taxon>
        <taxon>Liliopsida</taxon>
        <taxon>Poales</taxon>
        <taxon>Poaceae</taxon>
        <taxon>BOP clade</taxon>
        <taxon>Pooideae</taxon>
        <taxon>Triticodae</taxon>
        <taxon>Triticeae</taxon>
        <taxon>Triticinae</taxon>
        <taxon>Aegilops</taxon>
    </lineage>
</organism>
<accession>A0A452ZWZ4</accession>
<reference evidence="2" key="4">
    <citation type="submission" date="2019-03" db="UniProtKB">
        <authorList>
            <consortium name="EnsemblPlants"/>
        </authorList>
    </citation>
    <scope>IDENTIFICATION</scope>
</reference>
<name>A0A452ZWZ4_AEGTS</name>
<reference evidence="3" key="2">
    <citation type="journal article" date="2017" name="Nat. Plants">
        <title>The Aegilops tauschii genome reveals multiple impacts of transposons.</title>
        <authorList>
            <person name="Zhao G."/>
            <person name="Zou C."/>
            <person name="Li K."/>
            <person name="Wang K."/>
            <person name="Li T."/>
            <person name="Gao L."/>
            <person name="Zhang X."/>
            <person name="Wang H."/>
            <person name="Yang Z."/>
            <person name="Liu X."/>
            <person name="Jiang W."/>
            <person name="Mao L."/>
            <person name="Kong X."/>
            <person name="Jiao Y."/>
            <person name="Jia J."/>
        </authorList>
    </citation>
    <scope>NUCLEOTIDE SEQUENCE [LARGE SCALE GENOMIC DNA]</scope>
    <source>
        <strain evidence="3">cv. AL8/78</strain>
    </source>
</reference>
<reference evidence="3" key="1">
    <citation type="journal article" date="2014" name="Science">
        <title>Ancient hybridizations among the ancestral genomes of bread wheat.</title>
        <authorList>
            <consortium name="International Wheat Genome Sequencing Consortium,"/>
            <person name="Marcussen T."/>
            <person name="Sandve S.R."/>
            <person name="Heier L."/>
            <person name="Spannagl M."/>
            <person name="Pfeifer M."/>
            <person name="Jakobsen K.S."/>
            <person name="Wulff B.B."/>
            <person name="Steuernagel B."/>
            <person name="Mayer K.F."/>
            <person name="Olsen O.A."/>
        </authorList>
    </citation>
    <scope>NUCLEOTIDE SEQUENCE [LARGE SCALE GENOMIC DNA]</scope>
    <source>
        <strain evidence="3">cv. AL8/78</strain>
    </source>
</reference>
<reference evidence="2" key="3">
    <citation type="journal article" date="2017" name="Nature">
        <title>Genome sequence of the progenitor of the wheat D genome Aegilops tauschii.</title>
        <authorList>
            <person name="Luo M.C."/>
            <person name="Gu Y.Q."/>
            <person name="Puiu D."/>
            <person name="Wang H."/>
            <person name="Twardziok S.O."/>
            <person name="Deal K.R."/>
            <person name="Huo N."/>
            <person name="Zhu T."/>
            <person name="Wang L."/>
            <person name="Wang Y."/>
            <person name="McGuire P.E."/>
            <person name="Liu S."/>
            <person name="Long H."/>
            <person name="Ramasamy R.K."/>
            <person name="Rodriguez J.C."/>
            <person name="Van S.L."/>
            <person name="Yuan L."/>
            <person name="Wang Z."/>
            <person name="Xia Z."/>
            <person name="Xiao L."/>
            <person name="Anderson O.D."/>
            <person name="Ouyang S."/>
            <person name="Liang Y."/>
            <person name="Zimin A.V."/>
            <person name="Pertea G."/>
            <person name="Qi P."/>
            <person name="Bennetzen J.L."/>
            <person name="Dai X."/>
            <person name="Dawson M.W."/>
            <person name="Muller H.G."/>
            <person name="Kugler K."/>
            <person name="Rivarola-Duarte L."/>
            <person name="Spannagl M."/>
            <person name="Mayer K.F.X."/>
            <person name="Lu F.H."/>
            <person name="Bevan M.W."/>
            <person name="Leroy P."/>
            <person name="Li P."/>
            <person name="You F.M."/>
            <person name="Sun Q."/>
            <person name="Liu Z."/>
            <person name="Lyons E."/>
            <person name="Wicker T."/>
            <person name="Salzberg S.L."/>
            <person name="Devos K.M."/>
            <person name="Dvorak J."/>
        </authorList>
    </citation>
    <scope>NUCLEOTIDE SEQUENCE [LARGE SCALE GENOMIC DNA]</scope>
    <source>
        <strain evidence="2">cv. AL8/78</strain>
    </source>
</reference>